<gene>
    <name evidence="3" type="primary">cheY</name>
    <name evidence="3" type="ORF">YBN1229_v1_0054</name>
</gene>
<dbReference type="OrthoDB" id="9800897at2"/>
<dbReference type="InterPro" id="IPR011006">
    <property type="entry name" value="CheY-like_superfamily"/>
</dbReference>
<keyword evidence="4" id="KW-1185">Reference proteome</keyword>
<dbReference type="EMBL" id="LN829119">
    <property type="protein sequence ID" value="CPR14757.1"/>
    <property type="molecule type" value="Genomic_DNA"/>
</dbReference>
<evidence type="ECO:0000259" key="2">
    <source>
        <dbReference type="PROSITE" id="PS50110"/>
    </source>
</evidence>
<dbReference type="Proteomes" id="UP000033187">
    <property type="component" value="Chromosome 1"/>
</dbReference>
<dbReference type="InterPro" id="IPR001789">
    <property type="entry name" value="Sig_transdc_resp-reg_receiver"/>
</dbReference>
<protein>
    <submittedName>
        <fullName evidence="3">Chemotaxis protein cheY</fullName>
    </submittedName>
</protein>
<dbReference type="SMART" id="SM00448">
    <property type="entry name" value="REC"/>
    <property type="match status" value="1"/>
</dbReference>
<name>A0A0D6JAK9_9HYPH</name>
<dbReference type="KEGG" id="fil:BN1229_v1_0052"/>
<dbReference type="SUPFAM" id="SSF52172">
    <property type="entry name" value="CheY-like"/>
    <property type="match status" value="1"/>
</dbReference>
<reference evidence="4" key="1">
    <citation type="submission" date="2015-02" db="EMBL/GenBank/DDBJ databases">
        <authorList>
            <person name="Chooi Y.-H."/>
        </authorList>
    </citation>
    <scope>NUCLEOTIDE SEQUENCE [LARGE SCALE GENOMIC DNA]</scope>
    <source>
        <strain evidence="4">strain Y</strain>
    </source>
</reference>
<feature type="domain" description="Response regulatory" evidence="2">
    <location>
        <begin position="3"/>
        <end position="119"/>
    </location>
</feature>
<organism evidence="3 4">
    <name type="scientific">Candidatus Filomicrobium marinum</name>
    <dbReference type="NCBI Taxonomy" id="1608628"/>
    <lineage>
        <taxon>Bacteria</taxon>
        <taxon>Pseudomonadati</taxon>
        <taxon>Pseudomonadota</taxon>
        <taxon>Alphaproteobacteria</taxon>
        <taxon>Hyphomicrobiales</taxon>
        <taxon>Hyphomicrobiaceae</taxon>
        <taxon>Filomicrobium</taxon>
    </lineage>
</organism>
<evidence type="ECO:0000256" key="1">
    <source>
        <dbReference type="PROSITE-ProRule" id="PRU00169"/>
    </source>
</evidence>
<dbReference type="PROSITE" id="PS50110">
    <property type="entry name" value="RESPONSE_REGULATORY"/>
    <property type="match status" value="1"/>
</dbReference>
<evidence type="ECO:0000313" key="3">
    <source>
        <dbReference type="EMBL" id="CPR14757.1"/>
    </source>
</evidence>
<dbReference type="KEGG" id="fiy:BN1229_v1_0054"/>
<accession>A0A0D6JAK9</accession>
<proteinExistence type="predicted"/>
<feature type="modified residue" description="4-aspartylphosphate" evidence="1">
    <location>
        <position position="52"/>
    </location>
</feature>
<dbReference type="InterPro" id="IPR052048">
    <property type="entry name" value="ST_Response_Regulator"/>
</dbReference>
<dbReference type="AlphaFoldDB" id="A0A0D6JAK9"/>
<dbReference type="PANTHER" id="PTHR43228">
    <property type="entry name" value="TWO-COMPONENT RESPONSE REGULATOR"/>
    <property type="match status" value="1"/>
</dbReference>
<dbReference type="CDD" id="cd17546">
    <property type="entry name" value="REC_hyHK_CKI1_RcsC-like"/>
    <property type="match status" value="1"/>
</dbReference>
<dbReference type="Pfam" id="PF00072">
    <property type="entry name" value="Response_reg"/>
    <property type="match status" value="1"/>
</dbReference>
<keyword evidence="1" id="KW-0597">Phosphoprotein</keyword>
<dbReference type="GO" id="GO:0000160">
    <property type="term" value="P:phosphorelay signal transduction system"/>
    <property type="evidence" value="ECO:0007669"/>
    <property type="project" value="InterPro"/>
</dbReference>
<dbReference type="Gene3D" id="3.40.50.2300">
    <property type="match status" value="1"/>
</dbReference>
<sequence>MQCCLIIDDAELVRGVASQFLERAGYMVIEAEDAQQALQTCTARMPDLILLDWQLPGMSAHEFLEGLRGLCPAGGPQILYMMTEFDIKDLTRAHAAGITDFLLKPFDRQTLTAKLDQFAQARLAST</sequence>
<dbReference type="RefSeq" id="WP_046475234.1">
    <property type="nucleotide sequence ID" value="NZ_LN829118.1"/>
</dbReference>
<dbReference type="PANTHER" id="PTHR43228:SF1">
    <property type="entry name" value="TWO-COMPONENT RESPONSE REGULATOR ARR22"/>
    <property type="match status" value="1"/>
</dbReference>
<evidence type="ECO:0000313" key="4">
    <source>
        <dbReference type="Proteomes" id="UP000033187"/>
    </source>
</evidence>